<sequence length="535" mass="62047">MQHSVVESMFVKWQHRILYDRGALSCGITLTEHKSISFAFMPSLSRVCHNCWRRTDRATSRTTAEREPSESEPSSLPSLQSEEASNELQPEPQRLEASQSVLLPNYVRAPITQNQCFFPGCNDSNRLTVPSGLRVRLFCEYNYYVPPECRICNYHLNTQIEDFATLLKDNMHNHIDFENIQSMPEHYYLGLTKAQYQRILSEVPRLSNKHRGSFALAAYLMKLRTGDSDERMSALLQVPRSTLERHMNMAREILNQDFVPRNVAMVTILGPYPATTSDADIINNEFGDESSALRQYFEPGDFRDSLPLLERCGYQVHVPLSPEDGESQLSTRDANKSRAVTMCRWVVEVVNGIFKTGFKILRQNNFNRASTHLMTDFAVAAALINKFHTKIKDRDDAAQILEIVHQNMETNNDLSDYTYTRIHKHYYEVRSARGRIGSEEEFDNYINKQRRISTRKVIRDFQDPFDYYSSDESRRRYRFTKDVVLFKLFPLINEDLKKLTDMREEARYRKVSANLSSAVIAFLIQFEPDQTDGLN</sequence>
<feature type="compositionally biased region" description="Low complexity" evidence="1">
    <location>
        <begin position="71"/>
        <end position="83"/>
    </location>
</feature>
<reference evidence="2" key="1">
    <citation type="submission" date="2020-08" db="EMBL/GenBank/DDBJ databases">
        <title>Spodoptera exigua strain:BAW_Kor-Di-RS1 Genome sequencing and assembly.</title>
        <authorList>
            <person name="Kim J."/>
            <person name="Nam H.Y."/>
            <person name="Kwon M."/>
            <person name="Choi J.H."/>
            <person name="Cho S.R."/>
            <person name="Kim G.-H."/>
        </authorList>
    </citation>
    <scope>NUCLEOTIDE SEQUENCE</scope>
    <source>
        <strain evidence="2">BAW_Kor-Di-RS1</strain>
        <tissue evidence="2">Whole-body</tissue>
    </source>
</reference>
<evidence type="ECO:0000313" key="3">
    <source>
        <dbReference type="Proteomes" id="UP000648187"/>
    </source>
</evidence>
<accession>A0A835L2Z1</accession>
<dbReference type="Proteomes" id="UP000648187">
    <property type="component" value="Unassembled WGS sequence"/>
</dbReference>
<evidence type="ECO:0000313" key="2">
    <source>
        <dbReference type="EMBL" id="KAF9413681.1"/>
    </source>
</evidence>
<protein>
    <recommendedName>
        <fullName evidence="4">DDE Tnp4 domain-containing protein</fullName>
    </recommendedName>
</protein>
<gene>
    <name evidence="2" type="ORF">HW555_008127</name>
</gene>
<dbReference type="AlphaFoldDB" id="A0A835L2Z1"/>
<evidence type="ECO:0008006" key="4">
    <source>
        <dbReference type="Google" id="ProtNLM"/>
    </source>
</evidence>
<name>A0A835L2Z1_SPOEX</name>
<comment type="caution">
    <text evidence="2">The sequence shown here is derived from an EMBL/GenBank/DDBJ whole genome shotgun (WGS) entry which is preliminary data.</text>
</comment>
<dbReference type="EMBL" id="JACKWZ010000152">
    <property type="protein sequence ID" value="KAF9413681.1"/>
    <property type="molecule type" value="Genomic_DNA"/>
</dbReference>
<organism evidence="2 3">
    <name type="scientific">Spodoptera exigua</name>
    <name type="common">Beet armyworm</name>
    <name type="synonym">Noctua fulgens</name>
    <dbReference type="NCBI Taxonomy" id="7107"/>
    <lineage>
        <taxon>Eukaryota</taxon>
        <taxon>Metazoa</taxon>
        <taxon>Ecdysozoa</taxon>
        <taxon>Arthropoda</taxon>
        <taxon>Hexapoda</taxon>
        <taxon>Insecta</taxon>
        <taxon>Pterygota</taxon>
        <taxon>Neoptera</taxon>
        <taxon>Endopterygota</taxon>
        <taxon>Lepidoptera</taxon>
        <taxon>Glossata</taxon>
        <taxon>Ditrysia</taxon>
        <taxon>Noctuoidea</taxon>
        <taxon>Noctuidae</taxon>
        <taxon>Amphipyrinae</taxon>
        <taxon>Spodoptera</taxon>
    </lineage>
</organism>
<keyword evidence="3" id="KW-1185">Reference proteome</keyword>
<feature type="compositionally biased region" description="Basic and acidic residues" evidence="1">
    <location>
        <begin position="59"/>
        <end position="69"/>
    </location>
</feature>
<evidence type="ECO:0000256" key="1">
    <source>
        <dbReference type="SAM" id="MobiDB-lite"/>
    </source>
</evidence>
<proteinExistence type="predicted"/>
<feature type="region of interest" description="Disordered" evidence="1">
    <location>
        <begin position="59"/>
        <end position="93"/>
    </location>
</feature>